<comment type="similarity">
    <text evidence="2">Belongs to the SAP130 family.</text>
</comment>
<feature type="domain" description="Histone deacetylase complex subunit SAP130 C-terminal" evidence="8">
    <location>
        <begin position="973"/>
        <end position="1121"/>
    </location>
</feature>
<evidence type="ECO:0000313" key="9">
    <source>
        <dbReference type="EMBL" id="KAK4324835.1"/>
    </source>
</evidence>
<evidence type="ECO:0000256" key="6">
    <source>
        <dbReference type="ARBA" id="ARBA00023242"/>
    </source>
</evidence>
<feature type="compositionally biased region" description="Polar residues" evidence="7">
    <location>
        <begin position="262"/>
        <end position="271"/>
    </location>
</feature>
<dbReference type="GO" id="GO:0070822">
    <property type="term" value="C:Sin3-type complex"/>
    <property type="evidence" value="ECO:0007669"/>
    <property type="project" value="TreeGrafter"/>
</dbReference>
<dbReference type="AlphaFoldDB" id="A0AAE1QEP7"/>
<feature type="region of interest" description="Disordered" evidence="7">
    <location>
        <begin position="671"/>
        <end position="844"/>
    </location>
</feature>
<dbReference type="PANTHER" id="PTHR13497">
    <property type="entry name" value="HISTONE DEACETYLASE COMPLEX SUBUNIT SAP130"/>
    <property type="match status" value="1"/>
</dbReference>
<feature type="compositionally biased region" description="Gly residues" evidence="7">
    <location>
        <begin position="946"/>
        <end position="964"/>
    </location>
</feature>
<feature type="compositionally biased region" description="Basic and acidic residues" evidence="7">
    <location>
        <begin position="904"/>
        <end position="917"/>
    </location>
</feature>
<accession>A0AAE1QEP7</accession>
<evidence type="ECO:0000256" key="4">
    <source>
        <dbReference type="ARBA" id="ARBA00023015"/>
    </source>
</evidence>
<feature type="compositionally biased region" description="Low complexity" evidence="7">
    <location>
        <begin position="770"/>
        <end position="787"/>
    </location>
</feature>
<evidence type="ECO:0000256" key="2">
    <source>
        <dbReference type="ARBA" id="ARBA00007859"/>
    </source>
</evidence>
<keyword evidence="4" id="KW-0805">Transcription regulation</keyword>
<keyword evidence="3" id="KW-0678">Repressor</keyword>
<gene>
    <name evidence="9" type="ORF">Pmani_004553</name>
</gene>
<keyword evidence="5" id="KW-0804">Transcription</keyword>
<feature type="region of interest" description="Disordered" evidence="7">
    <location>
        <begin position="499"/>
        <end position="526"/>
    </location>
</feature>
<proteinExistence type="inferred from homology"/>
<comment type="subcellular location">
    <subcellularLocation>
        <location evidence="1">Nucleus</location>
    </subcellularLocation>
</comment>
<feature type="region of interest" description="Disordered" evidence="7">
    <location>
        <begin position="211"/>
        <end position="234"/>
    </location>
</feature>
<feature type="compositionally biased region" description="Gly residues" evidence="7">
    <location>
        <begin position="11"/>
        <end position="26"/>
    </location>
</feature>
<dbReference type="InterPro" id="IPR024137">
    <property type="entry name" value="His_deAcase_cplx_SAP130"/>
</dbReference>
<evidence type="ECO:0000256" key="5">
    <source>
        <dbReference type="ARBA" id="ARBA00023163"/>
    </source>
</evidence>
<feature type="compositionally biased region" description="Gly residues" evidence="7">
    <location>
        <begin position="211"/>
        <end position="223"/>
    </location>
</feature>
<name>A0AAE1QEP7_9EUCA</name>
<evidence type="ECO:0000256" key="3">
    <source>
        <dbReference type="ARBA" id="ARBA00022491"/>
    </source>
</evidence>
<feature type="compositionally biased region" description="Gly residues" evidence="7">
    <location>
        <begin position="671"/>
        <end position="691"/>
    </location>
</feature>
<evidence type="ECO:0000313" key="10">
    <source>
        <dbReference type="Proteomes" id="UP001292094"/>
    </source>
</evidence>
<dbReference type="Pfam" id="PF16014">
    <property type="entry name" value="SAP130_C"/>
    <property type="match status" value="1"/>
</dbReference>
<dbReference type="GO" id="GO:0000122">
    <property type="term" value="P:negative regulation of transcription by RNA polymerase II"/>
    <property type="evidence" value="ECO:0007669"/>
    <property type="project" value="TreeGrafter"/>
</dbReference>
<feature type="region of interest" description="Disordered" evidence="7">
    <location>
        <begin position="559"/>
        <end position="598"/>
    </location>
</feature>
<keyword evidence="6" id="KW-0539">Nucleus</keyword>
<feature type="region of interest" description="Disordered" evidence="7">
    <location>
        <begin position="257"/>
        <end position="287"/>
    </location>
</feature>
<feature type="region of interest" description="Disordered" evidence="7">
    <location>
        <begin position="883"/>
        <end position="964"/>
    </location>
</feature>
<dbReference type="PANTHER" id="PTHR13497:SF3">
    <property type="entry name" value="HISTONE DEACETYLASE COMPLEX SUBUNIT SAP130"/>
    <property type="match status" value="1"/>
</dbReference>
<dbReference type="InterPro" id="IPR031963">
    <property type="entry name" value="SAP130_C"/>
</dbReference>
<feature type="compositionally biased region" description="Polar residues" evidence="7">
    <location>
        <begin position="582"/>
        <end position="596"/>
    </location>
</feature>
<dbReference type="Proteomes" id="UP001292094">
    <property type="component" value="Unassembled WGS sequence"/>
</dbReference>
<reference evidence="9" key="1">
    <citation type="submission" date="2023-11" db="EMBL/GenBank/DDBJ databases">
        <title>Genome assemblies of two species of porcelain crab, Petrolisthes cinctipes and Petrolisthes manimaculis (Anomura: Porcellanidae).</title>
        <authorList>
            <person name="Angst P."/>
        </authorList>
    </citation>
    <scope>NUCLEOTIDE SEQUENCE</scope>
    <source>
        <strain evidence="9">PB745_02</strain>
        <tissue evidence="9">Gill</tissue>
    </source>
</reference>
<comment type="caution">
    <text evidence="9">The sequence shown here is derived from an EMBL/GenBank/DDBJ whole genome shotgun (WGS) entry which is preliminary data.</text>
</comment>
<feature type="compositionally biased region" description="Gly residues" evidence="7">
    <location>
        <begin position="276"/>
        <end position="287"/>
    </location>
</feature>
<keyword evidence="10" id="KW-1185">Reference proteome</keyword>
<organism evidence="9 10">
    <name type="scientific">Petrolisthes manimaculis</name>
    <dbReference type="NCBI Taxonomy" id="1843537"/>
    <lineage>
        <taxon>Eukaryota</taxon>
        <taxon>Metazoa</taxon>
        <taxon>Ecdysozoa</taxon>
        <taxon>Arthropoda</taxon>
        <taxon>Crustacea</taxon>
        <taxon>Multicrustacea</taxon>
        <taxon>Malacostraca</taxon>
        <taxon>Eumalacostraca</taxon>
        <taxon>Eucarida</taxon>
        <taxon>Decapoda</taxon>
        <taxon>Pleocyemata</taxon>
        <taxon>Anomura</taxon>
        <taxon>Galatheoidea</taxon>
        <taxon>Porcellanidae</taxon>
        <taxon>Petrolisthes</taxon>
    </lineage>
</organism>
<feature type="compositionally biased region" description="Gly residues" evidence="7">
    <location>
        <begin position="803"/>
        <end position="815"/>
    </location>
</feature>
<evidence type="ECO:0000256" key="7">
    <source>
        <dbReference type="SAM" id="MobiDB-lite"/>
    </source>
</evidence>
<sequence length="1135" mass="115454">MRSKIMSGRSGMVGGGGGGGGGVGGTSGVTCDPANQPIDLVKTSARSLESGSIVKSGNTTLVHYTTGGVAQILTASGPSPHVVPSKQVGRTDSMGVGGQTVTLVSRPSGAPAALNLASGGVPGPSVRTVAHPPGTTVTSGAVVTSSAPGHLAYHIPRGPATVANMAASRSQTVATPVVRTTGQAINQPNSTITAPRGGAMGQRVVPVSSSAGGGGGGGGGWGRATGPSPTHTTKLTQGIHSTVAATSLSMGVGRGTLAGTRPVQTGSSITTYHAGGRSGGGMSGGPIRGTTATTTTMRGMVSGDGPRGSTPKAVHITQPVVQPQCRRVFQKYGGGLMNAGRGGGGGGGGMGPGQGGGASGGGTIYTPSLGSQGTMRPQATTVRITTAPPIPTSATPAVVSSQGGTNMGGMAMTSNPPTHHPTLTRPHHDHHHIPLKAPIAVRTPIAAHQTTKGTAGVQAQTLAFSEGPKVITQPAQGPPLALAQISGLAGVTTQKTQLSTHTITQQQQGGQQQHSAPIQHRGQGGTLMKGSVVGGVGRMMGNAAATTATIPVAKVLPQQASAPSQGGPMSGPPRPAPHGQVRAQSPAQAPDTQPPHTSVYLHRAHTGVTVTSGVTVGPGERVVTTMPQYSISPQYYYEQSHSTYQVGGTTLVPHTISSTHYVPATMHQAGGTGGGLRGPTGPSNPGGGPGGPMVNMSGGPGGGQCDGGSVQTTQGSVTVPAMKPNASPRPSILRKRPENDGTPLKATKNLTAALSLPMPSPPSPKRPDSRGNGNASSGSTTISANSSPDSSLSGLQIEELETSGGGGGRGPGSGSGTHTPPSMKQDPPEDATLVLPRPPSLSMTMSEPISMSANLSAATAATLTVPQPHLTVSALHATNTHLLSEGLSPRKKPRKQQLMGNELQEARSSEDDVEHPPLKKNKREMKEDHNDLEGSEEDAGDAWSEPGGGGGGSSGGSCGGGGGGGGNAVGTTTVILTNRPTMSLLSSCRQSWKPRHNHFVRHTDVKPKDEKRMTVNEIANQKMALQRVNGWKIVHLSGQVDDLVDLESEVVDRLHLLLGSLEKRTHPRKPYKDFDKDVNRLSELVKANIQRSKIIKDQMVEARSQMHKLFDHKGKIVDIMNKYSSKRSLRKKEKS</sequence>
<protein>
    <recommendedName>
        <fullName evidence="8">Histone deacetylase complex subunit SAP130 C-terminal domain-containing protein</fullName>
    </recommendedName>
</protein>
<feature type="region of interest" description="Disordered" evidence="7">
    <location>
        <begin position="1"/>
        <end position="26"/>
    </location>
</feature>
<evidence type="ECO:0000259" key="8">
    <source>
        <dbReference type="Pfam" id="PF16014"/>
    </source>
</evidence>
<dbReference type="EMBL" id="JAWZYT010000319">
    <property type="protein sequence ID" value="KAK4324835.1"/>
    <property type="molecule type" value="Genomic_DNA"/>
</dbReference>
<evidence type="ECO:0000256" key="1">
    <source>
        <dbReference type="ARBA" id="ARBA00004123"/>
    </source>
</evidence>